<keyword evidence="4" id="KW-1185">Reference proteome</keyword>
<feature type="compositionally biased region" description="Basic and acidic residues" evidence="1">
    <location>
        <begin position="20"/>
        <end position="38"/>
    </location>
</feature>
<reference evidence="3 4" key="1">
    <citation type="submission" date="2018-06" db="EMBL/GenBank/DDBJ databases">
        <title>Genomic Encyclopedia of Archaeal and Bacterial Type Strains, Phase II (KMG-II): from individual species to whole genera.</title>
        <authorList>
            <person name="Goeker M."/>
        </authorList>
    </citation>
    <scope>NUCLEOTIDE SEQUENCE [LARGE SCALE GENOMIC DNA]</scope>
    <source>
        <strain evidence="3 4">KACC 16626</strain>
    </source>
</reference>
<keyword evidence="2" id="KW-1133">Transmembrane helix</keyword>
<comment type="caution">
    <text evidence="3">The sequence shown here is derived from an EMBL/GenBank/DDBJ whole genome shotgun (WGS) entry which is preliminary data.</text>
</comment>
<evidence type="ECO:0008006" key="5">
    <source>
        <dbReference type="Google" id="ProtNLM"/>
    </source>
</evidence>
<sequence length="411" mass="45844">MSHDKWEDKNIENMLSKVPKIHDQRSKEDVLNRLKEDGQLDDEPLSTNTQKDTSKKVKWMPIAVSIAAVLLLAIIIPSFLNENSSFDSAEESAQVEDSESMDMEREMKSSESTAEDSSAGMTIFNSENGDNRTAVYPEELDGHTVFKLGLSSDAADSLPITVLIPNDRIQKDFGDVTPTGVEIYNHYAPLFNESAIGFTDYHPYVGTISELGDQVVHTLPNDQIYDMASASLTTYFSSLVDTFSNSYEEVAMMDEEGSAFIFSEVGEPAAPIALNGETTQYNYYRYTQADGTSYLAPNNREAFTTIEDALISMKEETNDIYQSVILPNVDYEVTVEDQTATVQFKEEVDLDGFEQAEAMQMIEGILLTAANFDMAVQFKNIAQTQWQGFDFSAPLPKPLGANEISFWTVFQ</sequence>
<accession>A0A318TRW3</accession>
<dbReference type="EMBL" id="QJTJ01000015">
    <property type="protein sequence ID" value="PYF05768.1"/>
    <property type="molecule type" value="Genomic_DNA"/>
</dbReference>
<name>A0A318TRW3_9BACL</name>
<dbReference type="Proteomes" id="UP000247416">
    <property type="component" value="Unassembled WGS sequence"/>
</dbReference>
<proteinExistence type="predicted"/>
<evidence type="ECO:0000256" key="1">
    <source>
        <dbReference type="SAM" id="MobiDB-lite"/>
    </source>
</evidence>
<evidence type="ECO:0000313" key="4">
    <source>
        <dbReference type="Proteomes" id="UP000247416"/>
    </source>
</evidence>
<feature type="compositionally biased region" description="Acidic residues" evidence="1">
    <location>
        <begin position="88"/>
        <end position="101"/>
    </location>
</feature>
<feature type="region of interest" description="Disordered" evidence="1">
    <location>
        <begin position="86"/>
        <end position="132"/>
    </location>
</feature>
<organism evidence="3 4">
    <name type="scientific">Ureibacillus chungkukjangi</name>
    <dbReference type="NCBI Taxonomy" id="1202712"/>
    <lineage>
        <taxon>Bacteria</taxon>
        <taxon>Bacillati</taxon>
        <taxon>Bacillota</taxon>
        <taxon>Bacilli</taxon>
        <taxon>Bacillales</taxon>
        <taxon>Caryophanaceae</taxon>
        <taxon>Ureibacillus</taxon>
    </lineage>
</organism>
<feature type="compositionally biased region" description="Polar residues" evidence="1">
    <location>
        <begin position="115"/>
        <end position="128"/>
    </location>
</feature>
<gene>
    <name evidence="3" type="ORF">BJ095_11537</name>
</gene>
<feature type="compositionally biased region" description="Basic and acidic residues" evidence="1">
    <location>
        <begin position="1"/>
        <end position="11"/>
    </location>
</feature>
<evidence type="ECO:0000313" key="3">
    <source>
        <dbReference type="EMBL" id="PYF05768.1"/>
    </source>
</evidence>
<feature type="transmembrane region" description="Helical" evidence="2">
    <location>
        <begin position="59"/>
        <end position="80"/>
    </location>
</feature>
<dbReference type="RefSeq" id="WP_107935337.1">
    <property type="nucleotide sequence ID" value="NZ_PYWJ01000017.1"/>
</dbReference>
<protein>
    <recommendedName>
        <fullName evidence="5">Sporulation and spore germination protein</fullName>
    </recommendedName>
</protein>
<feature type="region of interest" description="Disordered" evidence="1">
    <location>
        <begin position="1"/>
        <end position="54"/>
    </location>
</feature>
<keyword evidence="2" id="KW-0472">Membrane</keyword>
<dbReference type="OrthoDB" id="2965336at2"/>
<dbReference type="AlphaFoldDB" id="A0A318TRW3"/>
<keyword evidence="2" id="KW-0812">Transmembrane</keyword>
<evidence type="ECO:0000256" key="2">
    <source>
        <dbReference type="SAM" id="Phobius"/>
    </source>
</evidence>